<proteinExistence type="predicted"/>
<evidence type="ECO:0000313" key="1">
    <source>
        <dbReference type="EMBL" id="TNN42201.1"/>
    </source>
</evidence>
<name>A0A4Z2FMF7_9TELE</name>
<keyword evidence="2" id="KW-1185">Reference proteome</keyword>
<gene>
    <name evidence="1" type="ORF">EYF80_047627</name>
</gene>
<protein>
    <submittedName>
        <fullName evidence="1">Uncharacterized protein</fullName>
    </submittedName>
</protein>
<dbReference type="EMBL" id="SRLO01001053">
    <property type="protein sequence ID" value="TNN42201.1"/>
    <property type="molecule type" value="Genomic_DNA"/>
</dbReference>
<evidence type="ECO:0000313" key="2">
    <source>
        <dbReference type="Proteomes" id="UP000314294"/>
    </source>
</evidence>
<dbReference type="AlphaFoldDB" id="A0A4Z2FMF7"/>
<comment type="caution">
    <text evidence="1">The sequence shown here is derived from an EMBL/GenBank/DDBJ whole genome shotgun (WGS) entry which is preliminary data.</text>
</comment>
<reference evidence="1 2" key="1">
    <citation type="submission" date="2019-03" db="EMBL/GenBank/DDBJ databases">
        <title>First draft genome of Liparis tanakae, snailfish: a comprehensive survey of snailfish specific genes.</title>
        <authorList>
            <person name="Kim W."/>
            <person name="Song I."/>
            <person name="Jeong J.-H."/>
            <person name="Kim D."/>
            <person name="Kim S."/>
            <person name="Ryu S."/>
            <person name="Song J.Y."/>
            <person name="Lee S.K."/>
        </authorList>
    </citation>
    <scope>NUCLEOTIDE SEQUENCE [LARGE SCALE GENOMIC DNA]</scope>
    <source>
        <tissue evidence="1">Muscle</tissue>
    </source>
</reference>
<accession>A0A4Z2FMF7</accession>
<sequence>MNNAGIPEQKAHVLLSPPLQGLSAGARLLLLVFYVHAAEALPPQSLDLGVEPQQRLSQLQVLRSHLQLQDNDAKNPIRSESVHRDVPLGQLTSSDLSQVIAPSI</sequence>
<dbReference type="Proteomes" id="UP000314294">
    <property type="component" value="Unassembled WGS sequence"/>
</dbReference>
<organism evidence="1 2">
    <name type="scientific">Liparis tanakae</name>
    <name type="common">Tanaka's snailfish</name>
    <dbReference type="NCBI Taxonomy" id="230148"/>
    <lineage>
        <taxon>Eukaryota</taxon>
        <taxon>Metazoa</taxon>
        <taxon>Chordata</taxon>
        <taxon>Craniata</taxon>
        <taxon>Vertebrata</taxon>
        <taxon>Euteleostomi</taxon>
        <taxon>Actinopterygii</taxon>
        <taxon>Neopterygii</taxon>
        <taxon>Teleostei</taxon>
        <taxon>Neoteleostei</taxon>
        <taxon>Acanthomorphata</taxon>
        <taxon>Eupercaria</taxon>
        <taxon>Perciformes</taxon>
        <taxon>Cottioidei</taxon>
        <taxon>Cottales</taxon>
        <taxon>Liparidae</taxon>
        <taxon>Liparis</taxon>
    </lineage>
</organism>